<dbReference type="NCBIfam" id="TIGR04539">
    <property type="entry name" value="tRNA_cyclodipep"/>
    <property type="match status" value="1"/>
</dbReference>
<accession>A0A450UCA5</accession>
<evidence type="ECO:0000313" key="4">
    <source>
        <dbReference type="EMBL" id="VFJ87921.1"/>
    </source>
</evidence>
<proteinExistence type="inferred from homology"/>
<reference evidence="5" key="1">
    <citation type="submission" date="2019-02" db="EMBL/GenBank/DDBJ databases">
        <authorList>
            <person name="Gruber-Vodicka R. H."/>
            <person name="Seah K. B. B."/>
        </authorList>
    </citation>
    <scope>NUCLEOTIDE SEQUENCE</scope>
    <source>
        <strain evidence="6">BECK_SA2B12</strain>
        <strain evidence="4">BECK_SA2B15</strain>
        <strain evidence="5">BECK_SA2B20</strain>
    </source>
</reference>
<dbReference type="EMBL" id="CAADFG010000006">
    <property type="protein sequence ID" value="VFJ87921.1"/>
    <property type="molecule type" value="Genomic_DNA"/>
</dbReference>
<keyword evidence="2" id="KW-0808">Transferase</keyword>
<comment type="similarity">
    <text evidence="1">Belongs to the CDPS family.</text>
</comment>
<dbReference type="AlphaFoldDB" id="A0A450UCA5"/>
<dbReference type="EMBL" id="CAADFJ010000006">
    <property type="protein sequence ID" value="VFJ96298.1"/>
    <property type="molecule type" value="Genomic_DNA"/>
</dbReference>
<dbReference type="InterPro" id="IPR038622">
    <property type="entry name" value="CDPS_sf"/>
</dbReference>
<dbReference type="InterPro" id="IPR030903">
    <property type="entry name" value="CDPS"/>
</dbReference>
<dbReference type="Gene3D" id="3.40.50.11710">
    <property type="entry name" value="Cyclodipeptide synthase"/>
    <property type="match status" value="1"/>
</dbReference>
<evidence type="ECO:0000256" key="2">
    <source>
        <dbReference type="ARBA" id="ARBA00022679"/>
    </source>
</evidence>
<name>A0A450UCA5_9GAMM</name>
<protein>
    <recommendedName>
        <fullName evidence="3">Cyclodipeptide synthase</fullName>
    </recommendedName>
</protein>
<evidence type="ECO:0000313" key="6">
    <source>
        <dbReference type="EMBL" id="VFJ96298.1"/>
    </source>
</evidence>
<evidence type="ECO:0000256" key="1">
    <source>
        <dbReference type="ARBA" id="ARBA00006034"/>
    </source>
</evidence>
<gene>
    <name evidence="4" type="ORF">BECKH772A_GA0070896_100061</name>
    <name evidence="5" type="ORF">BECKH772B_GA0070898_100071</name>
    <name evidence="6" type="ORF">BECKH772C_GA0070978_100061</name>
</gene>
<evidence type="ECO:0000313" key="5">
    <source>
        <dbReference type="EMBL" id="VFJ89897.1"/>
    </source>
</evidence>
<organism evidence="5">
    <name type="scientific">Candidatus Kentrum eta</name>
    <dbReference type="NCBI Taxonomy" id="2126337"/>
    <lineage>
        <taxon>Bacteria</taxon>
        <taxon>Pseudomonadati</taxon>
        <taxon>Pseudomonadota</taxon>
        <taxon>Gammaproteobacteria</taxon>
        <taxon>Candidatus Kentrum</taxon>
    </lineage>
</organism>
<dbReference type="EMBL" id="CAADFI010000007">
    <property type="protein sequence ID" value="VFJ89897.1"/>
    <property type="molecule type" value="Genomic_DNA"/>
</dbReference>
<dbReference type="GO" id="GO:0016755">
    <property type="term" value="F:aminoacyltransferase activity"/>
    <property type="evidence" value="ECO:0007669"/>
    <property type="project" value="InterPro"/>
</dbReference>
<evidence type="ECO:0000256" key="3">
    <source>
        <dbReference type="ARBA" id="ARBA00030771"/>
    </source>
</evidence>
<sequence length="251" mass="28638">MKTHDMNSAWSNRYKAKVDRVSPHSERNTFERLDRCFLGVSLQNRNFARPKLAGIVQWIGRRFPHCTVLVADTVHRITLEVTQGLAPEVALIEALALGQEFIHRERCVFEHWSEQTEFSFVTCGEIRQRPAYGGYHRELVRLFETDIPFSESMESFGHAYYRGRSAHLDPEQSIRRSVDYFLEELAVFACLQQEGLPVMVYPGSLGALAEIPEGLHPGAPRELRELIVVSLRLKGRGSARSRQTESLSPRG</sequence>
<dbReference type="Pfam" id="PF16715">
    <property type="entry name" value="CDPS"/>
    <property type="match status" value="1"/>
</dbReference>